<dbReference type="AlphaFoldDB" id="C1N2X5"/>
<dbReference type="Pfam" id="PF00881">
    <property type="entry name" value="Nitroreductase"/>
    <property type="match status" value="1"/>
</dbReference>
<feature type="region of interest" description="Disordered" evidence="1">
    <location>
        <begin position="52"/>
        <end position="111"/>
    </location>
</feature>
<dbReference type="InterPro" id="IPR052544">
    <property type="entry name" value="Bacteriocin_Proc_Enz"/>
</dbReference>
<dbReference type="PANTHER" id="PTHR43745:SF2">
    <property type="entry name" value="NITROREDUCTASE MJ1384-RELATED"/>
    <property type="match status" value="1"/>
</dbReference>
<sequence>MRVRAVRAVRVPPLAPASVARSRRAAIRRARLPARAPPTPRVFSFEGEAATEDVLESSADRGEPSTTTTTTTTTMKTTTAPRAARSSSAAHAGTRAVEERPGAPPTPSARYPTVTAVDYEKVPPNATRLPPPDLHGHDSPRFEEGPSLSIPALGAFQLHLTPFNSTVEEVISRRRSCRDFAPPPLGLVHLYEIAQLCWAGQGLTAPEEAPDKYGHAGAASRAAPSGGCLYPLNLYVVVAPGGRVGGLDPGAYRYLPASHALCALSPKGDERCADDAASRRATRRTPNHTFVFDTWKYCNSIRIHQSRTRATDTRASSSHCRAEIENLGEAVCFDAAAADGVHGALARSTSAQANSTEYQTWIDDSAVVVLVTGNVRATAKHGGLYRRFATELVTTEAGMVAENVVLQATSLGLGATPIGAFDARAIHRTLPLKETGEDPLVMLAVGVPKGSFREHHGHGRAEDEQSARAAEVAAKGEETARRTTR</sequence>
<feature type="region of interest" description="Disordered" evidence="1">
    <location>
        <begin position="451"/>
        <end position="485"/>
    </location>
</feature>
<protein>
    <submittedName>
        <fullName evidence="3">Predicted protein</fullName>
    </submittedName>
</protein>
<feature type="compositionally biased region" description="Basic and acidic residues" evidence="1">
    <location>
        <begin position="451"/>
        <end position="466"/>
    </location>
</feature>
<feature type="compositionally biased region" description="Low complexity" evidence="1">
    <location>
        <begin position="66"/>
        <end position="95"/>
    </location>
</feature>
<dbReference type="Gene3D" id="3.40.109.10">
    <property type="entry name" value="NADH Oxidase"/>
    <property type="match status" value="1"/>
</dbReference>
<feature type="compositionally biased region" description="Basic and acidic residues" evidence="1">
    <location>
        <begin position="474"/>
        <end position="485"/>
    </location>
</feature>
<reference evidence="3 4" key="1">
    <citation type="journal article" date="2009" name="Science">
        <title>Green evolution and dynamic adaptations revealed by genomes of the marine picoeukaryotes Micromonas.</title>
        <authorList>
            <person name="Worden A.Z."/>
            <person name="Lee J.H."/>
            <person name="Mock T."/>
            <person name="Rouze P."/>
            <person name="Simmons M.P."/>
            <person name="Aerts A.L."/>
            <person name="Allen A.E."/>
            <person name="Cuvelier M.L."/>
            <person name="Derelle E."/>
            <person name="Everett M.V."/>
            <person name="Foulon E."/>
            <person name="Grimwood J."/>
            <person name="Gundlach H."/>
            <person name="Henrissat B."/>
            <person name="Napoli C."/>
            <person name="McDonald S.M."/>
            <person name="Parker M.S."/>
            <person name="Rombauts S."/>
            <person name="Salamov A."/>
            <person name="Von Dassow P."/>
            <person name="Badger J.H."/>
            <person name="Coutinho P.M."/>
            <person name="Demir E."/>
            <person name="Dubchak I."/>
            <person name="Gentemann C."/>
            <person name="Eikrem W."/>
            <person name="Gready J.E."/>
            <person name="John U."/>
            <person name="Lanier W."/>
            <person name="Lindquist E.A."/>
            <person name="Lucas S."/>
            <person name="Mayer K.F."/>
            <person name="Moreau H."/>
            <person name="Not F."/>
            <person name="Otillar R."/>
            <person name="Panaud O."/>
            <person name="Pangilinan J."/>
            <person name="Paulsen I."/>
            <person name="Piegu B."/>
            <person name="Poliakov A."/>
            <person name="Robbens S."/>
            <person name="Schmutz J."/>
            <person name="Toulza E."/>
            <person name="Wyss T."/>
            <person name="Zelensky A."/>
            <person name="Zhou K."/>
            <person name="Armbrust E.V."/>
            <person name="Bhattacharya D."/>
            <person name="Goodenough U.W."/>
            <person name="Van de Peer Y."/>
            <person name="Grigoriev I.V."/>
        </authorList>
    </citation>
    <scope>NUCLEOTIDE SEQUENCE [LARGE SCALE GENOMIC DNA]</scope>
    <source>
        <strain evidence="3 4">CCMP1545</strain>
    </source>
</reference>
<dbReference type="GeneID" id="9687949"/>
<dbReference type="RefSeq" id="XP_003062282.1">
    <property type="nucleotide sequence ID" value="XM_003062236.1"/>
</dbReference>
<gene>
    <name evidence="3" type="ORF">MICPUCDRAFT_51955</name>
</gene>
<feature type="domain" description="Nitroreductase" evidence="2">
    <location>
        <begin position="171"/>
        <end position="446"/>
    </location>
</feature>
<dbReference type="Proteomes" id="UP000001876">
    <property type="component" value="Unassembled WGS sequence"/>
</dbReference>
<keyword evidence="4" id="KW-1185">Reference proteome</keyword>
<evidence type="ECO:0000256" key="1">
    <source>
        <dbReference type="SAM" id="MobiDB-lite"/>
    </source>
</evidence>
<organism evidence="4">
    <name type="scientific">Micromonas pusilla (strain CCMP1545)</name>
    <name type="common">Picoplanktonic green alga</name>
    <dbReference type="NCBI Taxonomy" id="564608"/>
    <lineage>
        <taxon>Eukaryota</taxon>
        <taxon>Viridiplantae</taxon>
        <taxon>Chlorophyta</taxon>
        <taxon>Mamiellophyceae</taxon>
        <taxon>Mamiellales</taxon>
        <taxon>Mamiellaceae</taxon>
        <taxon>Micromonas</taxon>
    </lineage>
</organism>
<dbReference type="PANTHER" id="PTHR43745">
    <property type="entry name" value="NITROREDUCTASE MJ1384-RELATED"/>
    <property type="match status" value="1"/>
</dbReference>
<dbReference type="OrthoDB" id="10643662at2759"/>
<dbReference type="CDD" id="cd02142">
    <property type="entry name" value="McbC_SagB-like_oxidoreductase"/>
    <property type="match status" value="1"/>
</dbReference>
<dbReference type="KEGG" id="mpp:MICPUCDRAFT_51955"/>
<dbReference type="InterPro" id="IPR000415">
    <property type="entry name" value="Nitroreductase-like"/>
</dbReference>
<evidence type="ECO:0000313" key="3">
    <source>
        <dbReference type="EMBL" id="EEH53101.1"/>
    </source>
</evidence>
<proteinExistence type="predicted"/>
<name>C1N2X5_MICPC</name>
<dbReference type="OMA" id="VNDEACD"/>
<dbReference type="EMBL" id="GG663746">
    <property type="protein sequence ID" value="EEH53101.1"/>
    <property type="molecule type" value="Genomic_DNA"/>
</dbReference>
<accession>C1N2X5</accession>
<evidence type="ECO:0000313" key="4">
    <source>
        <dbReference type="Proteomes" id="UP000001876"/>
    </source>
</evidence>
<evidence type="ECO:0000259" key="2">
    <source>
        <dbReference type="Pfam" id="PF00881"/>
    </source>
</evidence>
<dbReference type="InterPro" id="IPR029479">
    <property type="entry name" value="Nitroreductase"/>
</dbReference>
<dbReference type="SUPFAM" id="SSF55469">
    <property type="entry name" value="FMN-dependent nitroreductase-like"/>
    <property type="match status" value="1"/>
</dbReference>
<dbReference type="GO" id="GO:0016491">
    <property type="term" value="F:oxidoreductase activity"/>
    <property type="evidence" value="ECO:0007669"/>
    <property type="project" value="InterPro"/>
</dbReference>